<reference evidence="9 10" key="1">
    <citation type="journal article" date="2016" name="Genome Biol. Evol.">
        <title>Gene Family Evolution Reflects Adaptation to Soil Environmental Stressors in the Genome of the Collembolan Orchesella cincta.</title>
        <authorList>
            <person name="Faddeeva-Vakhrusheva A."/>
            <person name="Derks M.F."/>
            <person name="Anvar S.Y."/>
            <person name="Agamennone V."/>
            <person name="Suring W."/>
            <person name="Smit S."/>
            <person name="van Straalen N.M."/>
            <person name="Roelofs D."/>
        </authorList>
    </citation>
    <scope>NUCLEOTIDE SEQUENCE [LARGE SCALE GENOMIC DNA]</scope>
    <source>
        <tissue evidence="9">Mixed pool</tissue>
    </source>
</reference>
<dbReference type="Pfam" id="PF01344">
    <property type="entry name" value="Kelch_1"/>
    <property type="match status" value="4"/>
</dbReference>
<dbReference type="SMART" id="SM00875">
    <property type="entry name" value="BACK"/>
    <property type="match status" value="1"/>
</dbReference>
<dbReference type="Pfam" id="PF00651">
    <property type="entry name" value="BTB"/>
    <property type="match status" value="1"/>
</dbReference>
<dbReference type="SMART" id="SM00612">
    <property type="entry name" value="Kelch"/>
    <property type="match status" value="5"/>
</dbReference>
<dbReference type="Proteomes" id="UP000094527">
    <property type="component" value="Unassembled WGS sequence"/>
</dbReference>
<evidence type="ECO:0000256" key="2">
    <source>
        <dbReference type="ARBA" id="ARBA00013699"/>
    </source>
</evidence>
<sequence>MRQVLLFFPAQLGILYINGMNIRITTKMIQPNPLIVLCDVIINVGNVSIPAHKVVLAAISPYFHAMFNDDMAEKTQKAITIHEIDPDAMKQLIDYAYAGDILITEENALLPASSLLQISMVREACCKFLLRQLHPSNCLGIRNFADAHACKELQTRSHRFALQNFTEVMHTEEFVLLPLEEVEELLGSPQLNVASEETAYEAGMAWVKHDVENRRLFLSKLLSKVRMPLLGRKFLMTSVDSESLIRDDPGCKELLLEAMRYHLLPEQRASLTSERTQERRPDGMRPYIFAVGGGSLFAIHSECECYNPRSPIAAMGTRRSCLGLCTLNGILFAVGGYDGASCLQSCERYDPLTGIWSCCPALSQRRRYCKLAAMDNCVWAVGGLDASSAISNVERLDPREGRWQSVPALSQRRSSAGVAALDGNLYCVGGSDGSSVLASAEKFDPRRLRWETIASMHSRRSTHELVAVDGNLYGIGGNDGSSSLSTVERYDYRLNKWSLVTAMLTRRSSLGCAVLDCLPIDRIARPC</sequence>
<dbReference type="InterPro" id="IPR015915">
    <property type="entry name" value="Kelch-typ_b-propeller"/>
</dbReference>
<protein>
    <recommendedName>
        <fullName evidence="2">Kelch-like protein diablo</fullName>
    </recommendedName>
</protein>
<dbReference type="Gene3D" id="2.120.10.80">
    <property type="entry name" value="Kelch-type beta propeller"/>
    <property type="match status" value="1"/>
</dbReference>
<dbReference type="InterPro" id="IPR011705">
    <property type="entry name" value="BACK"/>
</dbReference>
<evidence type="ECO:0000256" key="1">
    <source>
        <dbReference type="ARBA" id="ARBA00004906"/>
    </source>
</evidence>
<organism evidence="9 10">
    <name type="scientific">Orchesella cincta</name>
    <name type="common">Springtail</name>
    <name type="synonym">Podura cincta</name>
    <dbReference type="NCBI Taxonomy" id="48709"/>
    <lineage>
        <taxon>Eukaryota</taxon>
        <taxon>Metazoa</taxon>
        <taxon>Ecdysozoa</taxon>
        <taxon>Arthropoda</taxon>
        <taxon>Hexapoda</taxon>
        <taxon>Collembola</taxon>
        <taxon>Entomobryomorpha</taxon>
        <taxon>Entomobryoidea</taxon>
        <taxon>Orchesellidae</taxon>
        <taxon>Orchesellinae</taxon>
        <taxon>Orchesella</taxon>
    </lineage>
</organism>
<name>A0A1D2NLX7_ORCCI</name>
<dbReference type="PANTHER" id="PTHR24412:SF475">
    <property type="entry name" value="KELCH-LIKE PROTEIN 17"/>
    <property type="match status" value="1"/>
</dbReference>
<dbReference type="Gene3D" id="3.30.710.10">
    <property type="entry name" value="Potassium Channel Kv1.1, Chain A"/>
    <property type="match status" value="1"/>
</dbReference>
<gene>
    <name evidence="9" type="ORF">Ocin01_00418</name>
</gene>
<dbReference type="PANTHER" id="PTHR24412">
    <property type="entry name" value="KELCH PROTEIN"/>
    <property type="match status" value="1"/>
</dbReference>
<dbReference type="FunFam" id="1.25.40.420:FF:000001">
    <property type="entry name" value="Kelch-like family member 12"/>
    <property type="match status" value="1"/>
</dbReference>
<evidence type="ECO:0000313" key="10">
    <source>
        <dbReference type="Proteomes" id="UP000094527"/>
    </source>
</evidence>
<comment type="pathway">
    <text evidence="1">Protein modification; protein ubiquitination.</text>
</comment>
<dbReference type="EMBL" id="LJIJ01000008">
    <property type="protein sequence ID" value="ODN06264.1"/>
    <property type="molecule type" value="Genomic_DNA"/>
</dbReference>
<dbReference type="GO" id="GO:0003779">
    <property type="term" value="F:actin binding"/>
    <property type="evidence" value="ECO:0007669"/>
    <property type="project" value="UniProtKB-KW"/>
</dbReference>
<keyword evidence="3" id="KW-0880">Kelch repeat</keyword>
<dbReference type="PROSITE" id="PS50097">
    <property type="entry name" value="BTB"/>
    <property type="match status" value="1"/>
</dbReference>
<dbReference type="SUPFAM" id="SSF54695">
    <property type="entry name" value="POZ domain"/>
    <property type="match status" value="1"/>
</dbReference>
<dbReference type="InterPro" id="IPR000210">
    <property type="entry name" value="BTB/POZ_dom"/>
</dbReference>
<dbReference type="InterPro" id="IPR017096">
    <property type="entry name" value="BTB-kelch_protein"/>
</dbReference>
<dbReference type="OMA" id="RRNCWEP"/>
<evidence type="ECO:0000256" key="5">
    <source>
        <dbReference type="ARBA" id="ARBA00022786"/>
    </source>
</evidence>
<dbReference type="OrthoDB" id="45365at2759"/>
<feature type="domain" description="BTB" evidence="8">
    <location>
        <begin position="38"/>
        <end position="105"/>
    </location>
</feature>
<comment type="function">
    <text evidence="7">Probable substrate-specific adapter of an E3 ubiquitin-protein ligase complex which mediates the ubiquitination and subsequent proteasomal degradation of target proteins. May have a role in synapse differentiation and growth.</text>
</comment>
<dbReference type="PIRSF" id="PIRSF037037">
    <property type="entry name" value="Kelch-like_protein_gigaxonin"/>
    <property type="match status" value="1"/>
</dbReference>
<dbReference type="InterPro" id="IPR006652">
    <property type="entry name" value="Kelch_1"/>
</dbReference>
<dbReference type="Pfam" id="PF07707">
    <property type="entry name" value="BACK"/>
    <property type="match status" value="1"/>
</dbReference>
<keyword evidence="4" id="KW-0677">Repeat</keyword>
<dbReference type="SMART" id="SM00225">
    <property type="entry name" value="BTB"/>
    <property type="match status" value="1"/>
</dbReference>
<keyword evidence="6" id="KW-0009">Actin-binding</keyword>
<evidence type="ECO:0000259" key="8">
    <source>
        <dbReference type="PROSITE" id="PS50097"/>
    </source>
</evidence>
<dbReference type="Gene3D" id="1.25.40.420">
    <property type="match status" value="1"/>
</dbReference>
<proteinExistence type="predicted"/>
<dbReference type="AlphaFoldDB" id="A0A1D2NLX7"/>
<dbReference type="GO" id="GO:0016567">
    <property type="term" value="P:protein ubiquitination"/>
    <property type="evidence" value="ECO:0007669"/>
    <property type="project" value="UniProtKB-UniPathway"/>
</dbReference>
<evidence type="ECO:0000256" key="4">
    <source>
        <dbReference type="ARBA" id="ARBA00022737"/>
    </source>
</evidence>
<dbReference type="PRINTS" id="PR00501">
    <property type="entry name" value="KELCHREPEAT"/>
</dbReference>
<dbReference type="STRING" id="48709.A0A1D2NLX7"/>
<accession>A0A1D2NLX7</accession>
<evidence type="ECO:0000313" key="9">
    <source>
        <dbReference type="EMBL" id="ODN06264.1"/>
    </source>
</evidence>
<evidence type="ECO:0000256" key="6">
    <source>
        <dbReference type="ARBA" id="ARBA00023203"/>
    </source>
</evidence>
<evidence type="ECO:0000256" key="7">
    <source>
        <dbReference type="ARBA" id="ARBA00043912"/>
    </source>
</evidence>
<comment type="caution">
    <text evidence="9">The sequence shown here is derived from an EMBL/GenBank/DDBJ whole genome shotgun (WGS) entry which is preliminary data.</text>
</comment>
<dbReference type="InterPro" id="IPR011333">
    <property type="entry name" value="SKP1/BTB/POZ_sf"/>
</dbReference>
<keyword evidence="10" id="KW-1185">Reference proteome</keyword>
<dbReference type="SUPFAM" id="SSF117281">
    <property type="entry name" value="Kelch motif"/>
    <property type="match status" value="1"/>
</dbReference>
<keyword evidence="5" id="KW-0833">Ubl conjugation pathway</keyword>
<dbReference type="UniPathway" id="UPA00143"/>
<evidence type="ECO:0000256" key="3">
    <source>
        <dbReference type="ARBA" id="ARBA00022441"/>
    </source>
</evidence>